<evidence type="ECO:0000256" key="1">
    <source>
        <dbReference type="SAM" id="MobiDB-lite"/>
    </source>
</evidence>
<sequence>MDQAAGQLDGDQALAEHVGQRQPQEVDLVGLEDSHVLADPVTLVRPGPVGEAYALRPAGGAGGVDQRRQGVGAGRGDGGVHAARVVGEPRGAECPEGLPGDDLAAGVEVRHVLRIEDDDLHHRVEGVPVQPDLVDLFGILGEDDPRPGVPEDVRHVLVVGVGVDGGGGAARAHDGKVDQDPLDPRAGRDRDPVLELQSEGEQASGQLEDAVVRLVPAHRGPGVVGATVEVRRAGPELLDRRQEHPAHRVLATGTEGRGRWGQLLEHGVSEVGHLSP</sequence>
<gene>
    <name evidence="2" type="ORF">SDC9_121282</name>
</gene>
<feature type="compositionally biased region" description="Basic and acidic residues" evidence="1">
    <location>
        <begin position="171"/>
        <end position="190"/>
    </location>
</feature>
<proteinExistence type="predicted"/>
<evidence type="ECO:0000313" key="2">
    <source>
        <dbReference type="EMBL" id="MPM74296.1"/>
    </source>
</evidence>
<feature type="region of interest" description="Disordered" evidence="1">
    <location>
        <begin position="1"/>
        <end position="26"/>
    </location>
</feature>
<comment type="caution">
    <text evidence="2">The sequence shown here is derived from an EMBL/GenBank/DDBJ whole genome shotgun (WGS) entry which is preliminary data.</text>
</comment>
<name>A0A645CBH7_9ZZZZ</name>
<protein>
    <submittedName>
        <fullName evidence="2">Uncharacterized protein</fullName>
    </submittedName>
</protein>
<dbReference type="AlphaFoldDB" id="A0A645CBH7"/>
<dbReference type="EMBL" id="VSSQ01025870">
    <property type="protein sequence ID" value="MPM74296.1"/>
    <property type="molecule type" value="Genomic_DNA"/>
</dbReference>
<organism evidence="2">
    <name type="scientific">bioreactor metagenome</name>
    <dbReference type="NCBI Taxonomy" id="1076179"/>
    <lineage>
        <taxon>unclassified sequences</taxon>
        <taxon>metagenomes</taxon>
        <taxon>ecological metagenomes</taxon>
    </lineage>
</organism>
<reference evidence="2" key="1">
    <citation type="submission" date="2019-08" db="EMBL/GenBank/DDBJ databases">
        <authorList>
            <person name="Kucharzyk K."/>
            <person name="Murdoch R.W."/>
            <person name="Higgins S."/>
            <person name="Loffler F."/>
        </authorList>
    </citation>
    <scope>NUCLEOTIDE SEQUENCE</scope>
</reference>
<accession>A0A645CBH7</accession>
<feature type="region of interest" description="Disordered" evidence="1">
    <location>
        <begin position="167"/>
        <end position="190"/>
    </location>
</feature>